<organism evidence="1 2">
    <name type="scientific">Haematococcus lacustris</name>
    <name type="common">Green alga</name>
    <name type="synonym">Haematococcus pluvialis</name>
    <dbReference type="NCBI Taxonomy" id="44745"/>
    <lineage>
        <taxon>Eukaryota</taxon>
        <taxon>Viridiplantae</taxon>
        <taxon>Chlorophyta</taxon>
        <taxon>core chlorophytes</taxon>
        <taxon>Chlorophyceae</taxon>
        <taxon>CS clade</taxon>
        <taxon>Chlamydomonadales</taxon>
        <taxon>Haematococcaceae</taxon>
        <taxon>Haematococcus</taxon>
    </lineage>
</organism>
<gene>
    <name evidence="1" type="ORF">HaLaN_15826</name>
</gene>
<accession>A0A699Z8G5</accession>
<comment type="caution">
    <text evidence="1">The sequence shown here is derived from an EMBL/GenBank/DDBJ whole genome shotgun (WGS) entry which is preliminary data.</text>
</comment>
<evidence type="ECO:0000313" key="2">
    <source>
        <dbReference type="Proteomes" id="UP000485058"/>
    </source>
</evidence>
<keyword evidence="2" id="KW-1185">Reference proteome</keyword>
<dbReference type="EMBL" id="BLLF01001384">
    <property type="protein sequence ID" value="GFH18947.1"/>
    <property type="molecule type" value="Genomic_DNA"/>
</dbReference>
<sequence>MEFFDGQRLVSLNNHVVSVRRTVGITPKLLDEQDPPRVTGFAAFDRTLGSSVYHVLTR</sequence>
<proteinExistence type="predicted"/>
<dbReference type="AlphaFoldDB" id="A0A699Z8G5"/>
<name>A0A699Z8G5_HAELA</name>
<evidence type="ECO:0000313" key="1">
    <source>
        <dbReference type="EMBL" id="GFH18947.1"/>
    </source>
</evidence>
<protein>
    <submittedName>
        <fullName evidence="1">Uncharacterized protein</fullName>
    </submittedName>
</protein>
<feature type="non-terminal residue" evidence="1">
    <location>
        <position position="58"/>
    </location>
</feature>
<dbReference type="Proteomes" id="UP000485058">
    <property type="component" value="Unassembled WGS sequence"/>
</dbReference>
<reference evidence="1 2" key="1">
    <citation type="submission" date="2020-02" db="EMBL/GenBank/DDBJ databases">
        <title>Draft genome sequence of Haematococcus lacustris strain NIES-144.</title>
        <authorList>
            <person name="Morimoto D."/>
            <person name="Nakagawa S."/>
            <person name="Yoshida T."/>
            <person name="Sawayama S."/>
        </authorList>
    </citation>
    <scope>NUCLEOTIDE SEQUENCE [LARGE SCALE GENOMIC DNA]</scope>
    <source>
        <strain evidence="1 2">NIES-144</strain>
    </source>
</reference>